<comment type="caution">
    <text evidence="5">The sequence shown here is derived from an EMBL/GenBank/DDBJ whole genome shotgun (WGS) entry which is preliminary data.</text>
</comment>
<dbReference type="PANTHER" id="PTHR43046">
    <property type="entry name" value="GDP-MANNOSE MANNOSYL HYDROLASE"/>
    <property type="match status" value="1"/>
</dbReference>
<proteinExistence type="predicted"/>
<organism evidence="5 6">
    <name type="scientific">Nocardiopsis lambiniae</name>
    <dbReference type="NCBI Taxonomy" id="3075539"/>
    <lineage>
        <taxon>Bacteria</taxon>
        <taxon>Bacillati</taxon>
        <taxon>Actinomycetota</taxon>
        <taxon>Actinomycetes</taxon>
        <taxon>Streptosporangiales</taxon>
        <taxon>Nocardiopsidaceae</taxon>
        <taxon>Nocardiopsis</taxon>
    </lineage>
</organism>
<dbReference type="RefSeq" id="WP_311512861.1">
    <property type="nucleotide sequence ID" value="NZ_JAVREP010000011.1"/>
</dbReference>
<keyword evidence="6" id="KW-1185">Reference proteome</keyword>
<dbReference type="InterPro" id="IPR000086">
    <property type="entry name" value="NUDIX_hydrolase_dom"/>
</dbReference>
<dbReference type="InterPro" id="IPR015797">
    <property type="entry name" value="NUDIX_hydrolase-like_dom_sf"/>
</dbReference>
<accession>A0ABU2MCG6</accession>
<dbReference type="PROSITE" id="PS00893">
    <property type="entry name" value="NUDIX_BOX"/>
    <property type="match status" value="1"/>
</dbReference>
<evidence type="ECO:0000256" key="2">
    <source>
        <dbReference type="ARBA" id="ARBA00022801"/>
    </source>
</evidence>
<dbReference type="Gene3D" id="3.90.79.10">
    <property type="entry name" value="Nucleoside Triphosphate Pyrophosphohydrolase"/>
    <property type="match status" value="1"/>
</dbReference>
<evidence type="ECO:0000313" key="5">
    <source>
        <dbReference type="EMBL" id="MDT0330292.1"/>
    </source>
</evidence>
<sequence length="175" mass="20076">MRWTVHSERPLYTDPWLDVRVADVELPDGHRFDHRLIRRPQGAGAVIRDGDRVLLLWRHRFITDTWGYEVPMGGVHEEEDPREAAAREAEEETGWRPRTLEPLLRVQPSSGLTDSEHHVFVTDDAEKVGEPTDAWESERIEWVPLVRVPSLIEQGLMVSATTVSALLYLRALAPE</sequence>
<dbReference type="Proteomes" id="UP001183390">
    <property type="component" value="Unassembled WGS sequence"/>
</dbReference>
<keyword evidence="2" id="KW-0378">Hydrolase</keyword>
<evidence type="ECO:0000313" key="6">
    <source>
        <dbReference type="Proteomes" id="UP001183390"/>
    </source>
</evidence>
<dbReference type="PROSITE" id="PS51462">
    <property type="entry name" value="NUDIX"/>
    <property type="match status" value="1"/>
</dbReference>
<gene>
    <name evidence="5" type="ORF">RM479_17900</name>
</gene>
<dbReference type="PANTHER" id="PTHR43046:SF2">
    <property type="entry name" value="8-OXO-DGTP DIPHOSPHATASE-RELATED"/>
    <property type="match status" value="1"/>
</dbReference>
<feature type="region of interest" description="Disordered" evidence="3">
    <location>
        <begin position="73"/>
        <end position="94"/>
    </location>
</feature>
<protein>
    <submittedName>
        <fullName evidence="5">NUDIX domain-containing protein</fullName>
    </submittedName>
</protein>
<dbReference type="SUPFAM" id="SSF55811">
    <property type="entry name" value="Nudix"/>
    <property type="match status" value="1"/>
</dbReference>
<dbReference type="InterPro" id="IPR020084">
    <property type="entry name" value="NUDIX_hydrolase_CS"/>
</dbReference>
<reference evidence="6" key="1">
    <citation type="submission" date="2023-07" db="EMBL/GenBank/DDBJ databases">
        <title>30 novel species of actinomycetes from the DSMZ collection.</title>
        <authorList>
            <person name="Nouioui I."/>
        </authorList>
    </citation>
    <scope>NUCLEOTIDE SEQUENCE [LARGE SCALE GENOMIC DNA]</scope>
    <source>
        <strain evidence="6">DSM 44743</strain>
    </source>
</reference>
<name>A0ABU2MCG6_9ACTN</name>
<evidence type="ECO:0000256" key="1">
    <source>
        <dbReference type="ARBA" id="ARBA00001946"/>
    </source>
</evidence>
<comment type="cofactor">
    <cofactor evidence="1">
        <name>Mg(2+)</name>
        <dbReference type="ChEBI" id="CHEBI:18420"/>
    </cofactor>
</comment>
<evidence type="ECO:0000259" key="4">
    <source>
        <dbReference type="PROSITE" id="PS51462"/>
    </source>
</evidence>
<dbReference type="Pfam" id="PF00293">
    <property type="entry name" value="NUDIX"/>
    <property type="match status" value="1"/>
</dbReference>
<feature type="domain" description="Nudix hydrolase" evidence="4">
    <location>
        <begin position="38"/>
        <end position="171"/>
    </location>
</feature>
<evidence type="ECO:0000256" key="3">
    <source>
        <dbReference type="SAM" id="MobiDB-lite"/>
    </source>
</evidence>
<dbReference type="EMBL" id="JAVREP010000011">
    <property type="protein sequence ID" value="MDT0330292.1"/>
    <property type="molecule type" value="Genomic_DNA"/>
</dbReference>
<feature type="compositionally biased region" description="Basic and acidic residues" evidence="3">
    <location>
        <begin position="82"/>
        <end position="94"/>
    </location>
</feature>